<dbReference type="SUPFAM" id="SSF53383">
    <property type="entry name" value="PLP-dependent transferases"/>
    <property type="match status" value="1"/>
</dbReference>
<protein>
    <recommendedName>
        <fullName evidence="4">Aminotransferase class I/classII large domain-containing protein</fullName>
    </recommendedName>
</protein>
<keyword evidence="3" id="KW-0663">Pyridoxal phosphate</keyword>
<dbReference type="InterPro" id="IPR050106">
    <property type="entry name" value="HistidinolP_aminotransfase"/>
</dbReference>
<dbReference type="InterPro" id="IPR015424">
    <property type="entry name" value="PyrdxlP-dep_Trfase"/>
</dbReference>
<dbReference type="PANTHER" id="PTHR43643">
    <property type="entry name" value="HISTIDINOL-PHOSPHATE AMINOTRANSFERASE 2"/>
    <property type="match status" value="1"/>
</dbReference>
<dbReference type="GO" id="GO:0030170">
    <property type="term" value="F:pyridoxal phosphate binding"/>
    <property type="evidence" value="ECO:0007669"/>
    <property type="project" value="InterPro"/>
</dbReference>
<dbReference type="AlphaFoldDB" id="X0V4F8"/>
<dbReference type="EMBL" id="BARS01017218">
    <property type="protein sequence ID" value="GAF95515.1"/>
    <property type="molecule type" value="Genomic_DNA"/>
</dbReference>
<evidence type="ECO:0000259" key="4">
    <source>
        <dbReference type="Pfam" id="PF00155"/>
    </source>
</evidence>
<keyword evidence="1" id="KW-0032">Aminotransferase</keyword>
<evidence type="ECO:0000256" key="3">
    <source>
        <dbReference type="ARBA" id="ARBA00022898"/>
    </source>
</evidence>
<keyword evidence="2" id="KW-0808">Transferase</keyword>
<evidence type="ECO:0000256" key="2">
    <source>
        <dbReference type="ARBA" id="ARBA00022679"/>
    </source>
</evidence>
<evidence type="ECO:0000256" key="1">
    <source>
        <dbReference type="ARBA" id="ARBA00022576"/>
    </source>
</evidence>
<accession>X0V4F8</accession>
<dbReference type="GO" id="GO:0008483">
    <property type="term" value="F:transaminase activity"/>
    <property type="evidence" value="ECO:0007669"/>
    <property type="project" value="UniProtKB-KW"/>
</dbReference>
<dbReference type="InterPro" id="IPR015422">
    <property type="entry name" value="PyrdxlP-dep_Trfase_small"/>
</dbReference>
<feature type="non-terminal residue" evidence="5">
    <location>
        <position position="1"/>
    </location>
</feature>
<proteinExistence type="predicted"/>
<sequence length="62" mass="7268">SETNFITIDVKKDTKRICEELQKSNVIVRPLTMYGKPTFLRVTTGTPEQNKRFIDAFKKTYQ</sequence>
<dbReference type="InterPro" id="IPR004839">
    <property type="entry name" value="Aminotransferase_I/II_large"/>
</dbReference>
<dbReference type="Gene3D" id="3.90.1150.10">
    <property type="entry name" value="Aspartate Aminotransferase, domain 1"/>
    <property type="match status" value="1"/>
</dbReference>
<feature type="domain" description="Aminotransferase class I/classII large" evidence="4">
    <location>
        <begin position="1"/>
        <end position="57"/>
    </location>
</feature>
<organism evidence="5">
    <name type="scientific">marine sediment metagenome</name>
    <dbReference type="NCBI Taxonomy" id="412755"/>
    <lineage>
        <taxon>unclassified sequences</taxon>
        <taxon>metagenomes</taxon>
        <taxon>ecological metagenomes</taxon>
    </lineage>
</organism>
<gene>
    <name evidence="5" type="ORF">S01H1_28200</name>
</gene>
<name>X0V4F8_9ZZZZ</name>
<evidence type="ECO:0000313" key="5">
    <source>
        <dbReference type="EMBL" id="GAF95515.1"/>
    </source>
</evidence>
<reference evidence="5" key="1">
    <citation type="journal article" date="2014" name="Front. Microbiol.">
        <title>High frequency of phylogenetically diverse reductive dehalogenase-homologous genes in deep subseafloor sedimentary metagenomes.</title>
        <authorList>
            <person name="Kawai M."/>
            <person name="Futagami T."/>
            <person name="Toyoda A."/>
            <person name="Takaki Y."/>
            <person name="Nishi S."/>
            <person name="Hori S."/>
            <person name="Arai W."/>
            <person name="Tsubouchi T."/>
            <person name="Morono Y."/>
            <person name="Uchiyama I."/>
            <person name="Ito T."/>
            <person name="Fujiyama A."/>
            <person name="Inagaki F."/>
            <person name="Takami H."/>
        </authorList>
    </citation>
    <scope>NUCLEOTIDE SEQUENCE</scope>
    <source>
        <strain evidence="5">Expedition CK06-06</strain>
    </source>
</reference>
<dbReference type="Pfam" id="PF00155">
    <property type="entry name" value="Aminotran_1_2"/>
    <property type="match status" value="1"/>
</dbReference>
<dbReference type="PANTHER" id="PTHR43643:SF3">
    <property type="entry name" value="HISTIDINOL-PHOSPHATE AMINOTRANSFERASE"/>
    <property type="match status" value="1"/>
</dbReference>
<comment type="caution">
    <text evidence="5">The sequence shown here is derived from an EMBL/GenBank/DDBJ whole genome shotgun (WGS) entry which is preliminary data.</text>
</comment>